<evidence type="ECO:0008006" key="4">
    <source>
        <dbReference type="Google" id="ProtNLM"/>
    </source>
</evidence>
<keyword evidence="1" id="KW-0732">Signal</keyword>
<dbReference type="InterPro" id="IPR036116">
    <property type="entry name" value="FN3_sf"/>
</dbReference>
<dbReference type="RefSeq" id="WP_157682056.1">
    <property type="nucleotide sequence ID" value="NZ_LT629740.1"/>
</dbReference>
<dbReference type="InterPro" id="IPR013783">
    <property type="entry name" value="Ig-like_fold"/>
</dbReference>
<dbReference type="PROSITE" id="PS51257">
    <property type="entry name" value="PROKAR_LIPOPROTEIN"/>
    <property type="match status" value="1"/>
</dbReference>
<gene>
    <name evidence="2" type="ORF">SAMN05216490_1075</name>
</gene>
<name>A0A1H1RUX6_MUCMA</name>
<feature type="chain" id="PRO_5009259352" description="Fibronectin type-III domain-containing protein" evidence="1">
    <location>
        <begin position="19"/>
        <end position="230"/>
    </location>
</feature>
<organism evidence="2 3">
    <name type="scientific">Mucilaginibacter mallensis</name>
    <dbReference type="NCBI Taxonomy" id="652787"/>
    <lineage>
        <taxon>Bacteria</taxon>
        <taxon>Pseudomonadati</taxon>
        <taxon>Bacteroidota</taxon>
        <taxon>Sphingobacteriia</taxon>
        <taxon>Sphingobacteriales</taxon>
        <taxon>Sphingobacteriaceae</taxon>
        <taxon>Mucilaginibacter</taxon>
    </lineage>
</organism>
<dbReference type="Gene3D" id="2.60.40.10">
    <property type="entry name" value="Immunoglobulins"/>
    <property type="match status" value="2"/>
</dbReference>
<dbReference type="OrthoDB" id="789771at2"/>
<reference evidence="2 3" key="1">
    <citation type="submission" date="2016-10" db="EMBL/GenBank/DDBJ databases">
        <authorList>
            <person name="de Groot N.N."/>
        </authorList>
    </citation>
    <scope>NUCLEOTIDE SEQUENCE [LARGE SCALE GENOMIC DNA]</scope>
    <source>
        <strain evidence="2 3">MP1X4</strain>
    </source>
</reference>
<dbReference type="EMBL" id="LT629740">
    <property type="protein sequence ID" value="SDS39445.1"/>
    <property type="molecule type" value="Genomic_DNA"/>
</dbReference>
<feature type="signal peptide" evidence="1">
    <location>
        <begin position="1"/>
        <end position="18"/>
    </location>
</feature>
<dbReference type="STRING" id="652787.SAMN05216490_1075"/>
<dbReference type="SUPFAM" id="SSF49265">
    <property type="entry name" value="Fibronectin type III"/>
    <property type="match status" value="1"/>
</dbReference>
<protein>
    <recommendedName>
        <fullName evidence="4">Fibronectin type-III domain-containing protein</fullName>
    </recommendedName>
</protein>
<dbReference type="Proteomes" id="UP000199679">
    <property type="component" value="Chromosome I"/>
</dbReference>
<sequence>MRSRLIFLCIIAMVISIAGCVKSPTVFPATGKPQLLTPVLNQVCTTGTVVSDSVTTIPFSWKAVADADSYEFAVENLLNDSVITKITTKTALSIDLLPNTPYAWWVISRSLKTPITTSSDVWKFYSSGSGTLTYAPFPAEIDAPLFGEVVNQSMITLVWKGISVDNNIKSYDVYFGTSNTPPLLKKGETYNEIPDVSVKANTTYYWHVITYDAYGDYTDSGLYQFSVTSF</sequence>
<proteinExistence type="predicted"/>
<evidence type="ECO:0000313" key="2">
    <source>
        <dbReference type="EMBL" id="SDS39445.1"/>
    </source>
</evidence>
<evidence type="ECO:0000313" key="3">
    <source>
        <dbReference type="Proteomes" id="UP000199679"/>
    </source>
</evidence>
<dbReference type="AlphaFoldDB" id="A0A1H1RUX6"/>
<evidence type="ECO:0000256" key="1">
    <source>
        <dbReference type="SAM" id="SignalP"/>
    </source>
</evidence>
<accession>A0A1H1RUX6</accession>
<keyword evidence="3" id="KW-1185">Reference proteome</keyword>